<organism evidence="4 5">
    <name type="scientific">Martelella alba</name>
    <dbReference type="NCBI Taxonomy" id="2590451"/>
    <lineage>
        <taxon>Bacteria</taxon>
        <taxon>Pseudomonadati</taxon>
        <taxon>Pseudomonadota</taxon>
        <taxon>Alphaproteobacteria</taxon>
        <taxon>Hyphomicrobiales</taxon>
        <taxon>Aurantimonadaceae</taxon>
        <taxon>Martelella</taxon>
    </lineage>
</organism>
<dbReference type="InterPro" id="IPR009057">
    <property type="entry name" value="Homeodomain-like_sf"/>
</dbReference>
<keyword evidence="5" id="KW-1185">Reference proteome</keyword>
<dbReference type="PANTHER" id="PTHR30328:SF54">
    <property type="entry name" value="HTH-TYPE TRANSCRIPTIONAL REPRESSOR SCO4008"/>
    <property type="match status" value="1"/>
</dbReference>
<dbReference type="Proteomes" id="UP000305202">
    <property type="component" value="Unassembled WGS sequence"/>
</dbReference>
<feature type="DNA-binding region" description="H-T-H motif" evidence="2">
    <location>
        <begin position="43"/>
        <end position="62"/>
    </location>
</feature>
<keyword evidence="1 2" id="KW-0238">DNA-binding</keyword>
<name>A0ABY2SID0_9HYPH</name>
<dbReference type="PRINTS" id="PR00455">
    <property type="entry name" value="HTHTETR"/>
</dbReference>
<dbReference type="EMBL" id="SZPQ01000022">
    <property type="protein sequence ID" value="TKI05117.1"/>
    <property type="molecule type" value="Genomic_DNA"/>
</dbReference>
<proteinExistence type="predicted"/>
<dbReference type="SUPFAM" id="SSF46689">
    <property type="entry name" value="Homeodomain-like"/>
    <property type="match status" value="1"/>
</dbReference>
<dbReference type="Pfam" id="PF00440">
    <property type="entry name" value="TetR_N"/>
    <property type="match status" value="1"/>
</dbReference>
<gene>
    <name evidence="4" type="ORF">FCN80_15565</name>
</gene>
<dbReference type="InterPro" id="IPR001647">
    <property type="entry name" value="HTH_TetR"/>
</dbReference>
<dbReference type="SUPFAM" id="SSF48498">
    <property type="entry name" value="Tetracyclin repressor-like, C-terminal domain"/>
    <property type="match status" value="1"/>
</dbReference>
<accession>A0ABY2SID0</accession>
<feature type="domain" description="HTH tetR-type" evidence="3">
    <location>
        <begin position="20"/>
        <end position="80"/>
    </location>
</feature>
<sequence>MVQGEDVAGDIDIKRKRDPELTQYRILTAAREEFAEKGFDGARVERIAAKAQVNKQLLYHYFTNKDHLFMLVLEDAYRDIRRQEAALSLDALPADEAIMQLVDFTWRYYLAHPEFIRLLNSENQLKARHLKLSASVTEINASWLNISRTILARGQREGSIRSDIDAMQLNISISALGFFYLINCSTLSLVYQRDLASPEALDARLAVMRDTIRCWIRPPDTNAARASG</sequence>
<comment type="caution">
    <text evidence="4">The sequence shown here is derived from an EMBL/GenBank/DDBJ whole genome shotgun (WGS) entry which is preliminary data.</text>
</comment>
<dbReference type="Pfam" id="PF17938">
    <property type="entry name" value="TetR_C_29"/>
    <property type="match status" value="1"/>
</dbReference>
<evidence type="ECO:0000313" key="5">
    <source>
        <dbReference type="Proteomes" id="UP000305202"/>
    </source>
</evidence>
<evidence type="ECO:0000259" key="3">
    <source>
        <dbReference type="PROSITE" id="PS50977"/>
    </source>
</evidence>
<dbReference type="PANTHER" id="PTHR30328">
    <property type="entry name" value="TRANSCRIPTIONAL REPRESSOR"/>
    <property type="match status" value="1"/>
</dbReference>
<evidence type="ECO:0000256" key="2">
    <source>
        <dbReference type="PROSITE-ProRule" id="PRU00335"/>
    </source>
</evidence>
<reference evidence="4 5" key="1">
    <citation type="submission" date="2019-04" db="EMBL/GenBank/DDBJ databases">
        <authorList>
            <person name="Li M."/>
            <person name="Gao C."/>
        </authorList>
    </citation>
    <scope>NUCLEOTIDE SEQUENCE [LARGE SCALE GENOMIC DNA]</scope>
    <source>
        <strain evidence="4 5">BGMRC 2031</strain>
    </source>
</reference>
<evidence type="ECO:0000313" key="4">
    <source>
        <dbReference type="EMBL" id="TKI05117.1"/>
    </source>
</evidence>
<dbReference type="InterPro" id="IPR036271">
    <property type="entry name" value="Tet_transcr_reg_TetR-rel_C_sf"/>
</dbReference>
<protein>
    <submittedName>
        <fullName evidence="4">TetR/AcrR family transcriptional regulator</fullName>
    </submittedName>
</protein>
<dbReference type="PROSITE" id="PS50977">
    <property type="entry name" value="HTH_TETR_2"/>
    <property type="match status" value="1"/>
</dbReference>
<dbReference type="Gene3D" id="1.10.357.10">
    <property type="entry name" value="Tetracycline Repressor, domain 2"/>
    <property type="match status" value="1"/>
</dbReference>
<evidence type="ECO:0000256" key="1">
    <source>
        <dbReference type="ARBA" id="ARBA00023125"/>
    </source>
</evidence>
<dbReference type="InterPro" id="IPR050109">
    <property type="entry name" value="HTH-type_TetR-like_transc_reg"/>
</dbReference>
<dbReference type="InterPro" id="IPR041474">
    <property type="entry name" value="NicS_C"/>
</dbReference>